<evidence type="ECO:0008006" key="3">
    <source>
        <dbReference type="Google" id="ProtNLM"/>
    </source>
</evidence>
<dbReference type="OrthoDB" id="7802556at2"/>
<dbReference type="STRING" id="990712.SAMN05216257_10452"/>
<keyword evidence="2" id="KW-1185">Reference proteome</keyword>
<evidence type="ECO:0000313" key="2">
    <source>
        <dbReference type="Proteomes" id="UP000199328"/>
    </source>
</evidence>
<name>A0A1G9DWG9_9RHOB</name>
<reference evidence="2" key="1">
    <citation type="submission" date="2016-10" db="EMBL/GenBank/DDBJ databases">
        <authorList>
            <person name="Varghese N."/>
            <person name="Submissions S."/>
        </authorList>
    </citation>
    <scope>NUCLEOTIDE SEQUENCE [LARGE SCALE GENOMIC DNA]</scope>
    <source>
        <strain evidence="2">CGMCC 1.10789</strain>
    </source>
</reference>
<dbReference type="InterPro" id="IPR027417">
    <property type="entry name" value="P-loop_NTPase"/>
</dbReference>
<dbReference type="AlphaFoldDB" id="A0A1G9DWG9"/>
<protein>
    <recommendedName>
        <fullName evidence="3">LPS sulfotransferase NodH</fullName>
    </recommendedName>
</protein>
<dbReference type="Proteomes" id="UP000199328">
    <property type="component" value="Unassembled WGS sequence"/>
</dbReference>
<sequence>MSGRFDYFILLAEMRTGSNFLEENINTYPGLHCYGELFNPHFIGHARQTELLGVDLASRERDPLALLARIREKTGGVPGFRFFHDHDPRILDHCLNDPRCAKVVLTRNPLDSYISLKIASQTGQWRLNDMKFAKSAKVRFDGAEFEAHLNRLQEFQLRVQRALQVTGQTAFYIGYDDLQDVEVLNGLARFLGSEGERRQIAHITKVQNPGGFEEKVTNFGEMQAVLARIDRFDLSRTPNFEPRRGPAVPGWVAAARTPVIYMPVRSGVEAAVERWLAALDGEDVAGLQRNFTQKTLRQWWRRVGAHRGFTVLRHPVERLWWAFAALILPEDVPQFAEIRETLRTVYNVPIPKSLPPEGIGREEARAGFLGFARFVRGNLGGQTSIRVDPHWASQDMVLQGFARFASPDMILREETIEQGLAQLCAQLGVECPAWQPAAEPSGVPPLAEIYDGEIEAATRAIYRRDYLAFGFADWTPRG</sequence>
<dbReference type="EMBL" id="FNFV01000004">
    <property type="protein sequence ID" value="SDK68198.1"/>
    <property type="molecule type" value="Genomic_DNA"/>
</dbReference>
<dbReference type="RefSeq" id="WP_092500288.1">
    <property type="nucleotide sequence ID" value="NZ_FNFV01000004.1"/>
</dbReference>
<accession>A0A1G9DWG9</accession>
<proteinExistence type="predicted"/>
<dbReference type="SUPFAM" id="SSF52540">
    <property type="entry name" value="P-loop containing nucleoside triphosphate hydrolases"/>
    <property type="match status" value="1"/>
</dbReference>
<gene>
    <name evidence="1" type="ORF">SAMN05216257_10452</name>
</gene>
<dbReference type="Gene3D" id="3.40.50.300">
    <property type="entry name" value="P-loop containing nucleotide triphosphate hydrolases"/>
    <property type="match status" value="1"/>
</dbReference>
<organism evidence="1 2">
    <name type="scientific">Meinhardsimonia xiamenensis</name>
    <dbReference type="NCBI Taxonomy" id="990712"/>
    <lineage>
        <taxon>Bacteria</taxon>
        <taxon>Pseudomonadati</taxon>
        <taxon>Pseudomonadota</taxon>
        <taxon>Alphaproteobacteria</taxon>
        <taxon>Rhodobacterales</taxon>
        <taxon>Paracoccaceae</taxon>
        <taxon>Meinhardsimonia</taxon>
    </lineage>
</organism>
<evidence type="ECO:0000313" key="1">
    <source>
        <dbReference type="EMBL" id="SDK68198.1"/>
    </source>
</evidence>